<gene>
    <name evidence="4" type="ORF">ElyMa_005344300</name>
</gene>
<evidence type="ECO:0000313" key="5">
    <source>
        <dbReference type="Proteomes" id="UP000762676"/>
    </source>
</evidence>
<evidence type="ECO:0000256" key="2">
    <source>
        <dbReference type="SAM" id="MobiDB-lite"/>
    </source>
</evidence>
<dbReference type="Pfam" id="PF02214">
    <property type="entry name" value="BTB_2"/>
    <property type="match status" value="1"/>
</dbReference>
<dbReference type="PANTHER" id="PTHR11145">
    <property type="entry name" value="BTB/POZ DOMAIN-CONTAINING ADAPTER FOR CUL3-MEDIATED RHOA DEGRADATION PROTEIN FAMILY MEMBER"/>
    <property type="match status" value="1"/>
</dbReference>
<feature type="domain" description="BTB" evidence="3">
    <location>
        <begin position="348"/>
        <end position="417"/>
    </location>
</feature>
<organism evidence="4 5">
    <name type="scientific">Elysia marginata</name>
    <dbReference type="NCBI Taxonomy" id="1093978"/>
    <lineage>
        <taxon>Eukaryota</taxon>
        <taxon>Metazoa</taxon>
        <taxon>Spiralia</taxon>
        <taxon>Lophotrochozoa</taxon>
        <taxon>Mollusca</taxon>
        <taxon>Gastropoda</taxon>
        <taxon>Heterobranchia</taxon>
        <taxon>Euthyneura</taxon>
        <taxon>Panpulmonata</taxon>
        <taxon>Sacoglossa</taxon>
        <taxon>Placobranchoidea</taxon>
        <taxon>Plakobranchidae</taxon>
        <taxon>Elysia</taxon>
    </lineage>
</organism>
<dbReference type="PANTHER" id="PTHR11145:SF8">
    <property type="entry name" value="RE57120P"/>
    <property type="match status" value="1"/>
</dbReference>
<feature type="region of interest" description="Disordered" evidence="2">
    <location>
        <begin position="95"/>
        <end position="114"/>
    </location>
</feature>
<dbReference type="InterPro" id="IPR045068">
    <property type="entry name" value="BACURD1-3"/>
</dbReference>
<dbReference type="Gene3D" id="3.30.710.10">
    <property type="entry name" value="Potassium Channel Kv1.1, Chain A"/>
    <property type="match status" value="1"/>
</dbReference>
<name>A0AAV4EAE6_9GAST</name>
<dbReference type="Proteomes" id="UP000762676">
    <property type="component" value="Unassembled WGS sequence"/>
</dbReference>
<feature type="coiled-coil region" evidence="1">
    <location>
        <begin position="269"/>
        <end position="342"/>
    </location>
</feature>
<keyword evidence="1" id="KW-0175">Coiled coil</keyword>
<dbReference type="EMBL" id="BMAT01010632">
    <property type="protein sequence ID" value="GFR57677.1"/>
    <property type="molecule type" value="Genomic_DNA"/>
</dbReference>
<feature type="compositionally biased region" description="Basic residues" evidence="2">
    <location>
        <begin position="95"/>
        <end position="106"/>
    </location>
</feature>
<sequence>MCRPGIMNVPNQGARQVFLYDHGRPHWSQGGPLFYDRRVPPPPPPPPAPQMNNFPNHQIQGPSPQWLRGPFIGGPGPNQHPIDGFGLIPWGNQPNHRHNNNRHHQGRYGAGGNNQRNNRILAINGRNHQRHQHNNDHEVRYLCFKCGDYLQNSGESGVHLCDAGGHQAEQRQQNQQHLHNQRQEMNLQNEELQTRLSWDTLARWTRTVLQLAGVATSVFKPHSTGDTLARWTQSFMEEAKVAVSSDVKLSQEDIHKVCLERAEKFLSLYSQLQSEQLSLQQQHDALEEQKQQLELRDSELAQLQAGLEEEKGRLLRQCKTEREEIARKWQELKDEIQRMEEMHTMQKGRIRLDVGGNVFTTSRLTLTRDADSMLAAMFSGRHQVLQEEDGTVFIDRDGTHFRYILNYLRDGGVNQDGLPRDRQVLKELRNEAIYFQLNGLVQTIEKYL</sequence>
<dbReference type="InterPro" id="IPR011333">
    <property type="entry name" value="SKP1/BTB/POZ_sf"/>
</dbReference>
<dbReference type="InterPro" id="IPR000210">
    <property type="entry name" value="BTB/POZ_dom"/>
</dbReference>
<comment type="caution">
    <text evidence="4">The sequence shown here is derived from an EMBL/GenBank/DDBJ whole genome shotgun (WGS) entry which is preliminary data.</text>
</comment>
<dbReference type="SMART" id="SM00225">
    <property type="entry name" value="BTB"/>
    <property type="match status" value="1"/>
</dbReference>
<evidence type="ECO:0000259" key="3">
    <source>
        <dbReference type="PROSITE" id="PS50097"/>
    </source>
</evidence>
<dbReference type="AlphaFoldDB" id="A0AAV4EAE6"/>
<protein>
    <submittedName>
        <fullName evidence="4">BTB/POZ domain-containing protein KCTD10</fullName>
    </submittedName>
</protein>
<dbReference type="InterPro" id="IPR003131">
    <property type="entry name" value="T1-type_BTB"/>
</dbReference>
<keyword evidence="5" id="KW-1185">Reference proteome</keyword>
<evidence type="ECO:0000313" key="4">
    <source>
        <dbReference type="EMBL" id="GFR57677.1"/>
    </source>
</evidence>
<evidence type="ECO:0000256" key="1">
    <source>
        <dbReference type="SAM" id="Coils"/>
    </source>
</evidence>
<proteinExistence type="predicted"/>
<dbReference type="SUPFAM" id="SSF54695">
    <property type="entry name" value="POZ domain"/>
    <property type="match status" value="1"/>
</dbReference>
<dbReference type="PROSITE" id="PS50097">
    <property type="entry name" value="BTB"/>
    <property type="match status" value="1"/>
</dbReference>
<accession>A0AAV4EAE6</accession>
<reference evidence="4 5" key="1">
    <citation type="journal article" date="2021" name="Elife">
        <title>Chloroplast acquisition without the gene transfer in kleptoplastic sea slugs, Plakobranchus ocellatus.</title>
        <authorList>
            <person name="Maeda T."/>
            <person name="Takahashi S."/>
            <person name="Yoshida T."/>
            <person name="Shimamura S."/>
            <person name="Takaki Y."/>
            <person name="Nagai Y."/>
            <person name="Toyoda A."/>
            <person name="Suzuki Y."/>
            <person name="Arimoto A."/>
            <person name="Ishii H."/>
            <person name="Satoh N."/>
            <person name="Nishiyama T."/>
            <person name="Hasebe M."/>
            <person name="Maruyama T."/>
            <person name="Minagawa J."/>
            <person name="Obokata J."/>
            <person name="Shigenobu S."/>
        </authorList>
    </citation>
    <scope>NUCLEOTIDE SEQUENCE [LARGE SCALE GENOMIC DNA]</scope>
</reference>
<dbReference type="GO" id="GO:0051260">
    <property type="term" value="P:protein homooligomerization"/>
    <property type="evidence" value="ECO:0007669"/>
    <property type="project" value="InterPro"/>
</dbReference>